<dbReference type="InterPro" id="IPR001296">
    <property type="entry name" value="Glyco_trans_1"/>
</dbReference>
<dbReference type="SUPFAM" id="SSF53756">
    <property type="entry name" value="UDP-Glycosyltransferase/glycogen phosphorylase"/>
    <property type="match status" value="1"/>
</dbReference>
<dbReference type="Pfam" id="PF00534">
    <property type="entry name" value="Glycos_transf_1"/>
    <property type="match status" value="1"/>
</dbReference>
<dbReference type="GO" id="GO:0016757">
    <property type="term" value="F:glycosyltransferase activity"/>
    <property type="evidence" value="ECO:0007669"/>
    <property type="project" value="InterPro"/>
</dbReference>
<dbReference type="EMBL" id="CP054003">
    <property type="protein sequence ID" value="QKH85033.1"/>
    <property type="molecule type" value="Genomic_DNA"/>
</dbReference>
<dbReference type="Proteomes" id="UP000501467">
    <property type="component" value="Chromosome"/>
</dbReference>
<proteinExistence type="predicted"/>
<accession>A0AAP9NCK1</accession>
<reference evidence="3 4" key="1">
    <citation type="submission" date="2020-05" db="EMBL/GenBank/DDBJ databases">
        <title>FDA dAtabase for Regulatory Grade micrObial Sequences (FDA-ARGOS): Supporting development and validation of Infectious Disease Dx tests.</title>
        <authorList>
            <person name="Bojja K."/>
            <person name="Kessler A."/>
            <person name="Tallon L."/>
            <person name="Sadzewicz L."/>
            <person name="Zhao X."/>
            <person name="Vavikolanu K."/>
            <person name="Mehta A."/>
            <person name="Aluvathingal J."/>
            <person name="Nadendla S."/>
            <person name="Myers T."/>
            <person name="Yan Y."/>
            <person name="Sichtig H."/>
        </authorList>
    </citation>
    <scope>NUCLEOTIDE SEQUENCE [LARGE SCALE GENOMIC DNA]</scope>
    <source>
        <strain evidence="3 4">FDAARGOS_763</strain>
    </source>
</reference>
<protein>
    <submittedName>
        <fullName evidence="3">Glycosyltransferase</fullName>
    </submittedName>
</protein>
<keyword evidence="1" id="KW-0808">Transferase</keyword>
<evidence type="ECO:0000256" key="1">
    <source>
        <dbReference type="ARBA" id="ARBA00022679"/>
    </source>
</evidence>
<evidence type="ECO:0000313" key="4">
    <source>
        <dbReference type="Proteomes" id="UP000501467"/>
    </source>
</evidence>
<dbReference type="RefSeq" id="WP_032541273.1">
    <property type="nucleotide sequence ID" value="NZ_CP054003.1"/>
</dbReference>
<dbReference type="PANTHER" id="PTHR46401">
    <property type="entry name" value="GLYCOSYLTRANSFERASE WBBK-RELATED"/>
    <property type="match status" value="1"/>
</dbReference>
<sequence>MGRILFDLAVCQPNGSGKYHGGGVYGIIVFKALAELYHSYISVYLDVNKFISEEALNIIKKYNIKKYDSSIFTLKDVVVKEEFSILYSPLFKTEYLAIKDIPILLTIHGLRALEMNRDKYEYLYSRSIWSFLKSFLKHINFIYYYLHKRYLTQYSFIEKNNNIDIVTVSEHSKYSILSFYANVGKDIEVYYSPSTCCLDISTIQPYANYKYYLLVSANRWLKNSYRAILALDQLFSEGKINASVIVLGLKKNSFIMSKIKNKSHFVLLEYVNNNVLESLYKGAYALIYPTLNEGFGYPPLEAMKYGTPVLSSPFSAITEICGDSLIYFNPYSINEIKNRLLYLDNKDVLNDYSLRVIEKYEKIAKRQAEDLDKLVNKIVSYLL</sequence>
<evidence type="ECO:0000313" key="3">
    <source>
        <dbReference type="EMBL" id="QKH85033.1"/>
    </source>
</evidence>
<gene>
    <name evidence="3" type="ORF">FOC69_11895</name>
</gene>
<dbReference type="AlphaFoldDB" id="A0AAP9NCK1"/>
<feature type="domain" description="Glycosyl transferase family 1" evidence="2">
    <location>
        <begin position="207"/>
        <end position="343"/>
    </location>
</feature>
<dbReference type="Gene3D" id="3.40.50.2000">
    <property type="entry name" value="Glycogen Phosphorylase B"/>
    <property type="match status" value="1"/>
</dbReference>
<name>A0AAP9NCK1_BACFG</name>
<dbReference type="PANTHER" id="PTHR46401:SF2">
    <property type="entry name" value="GLYCOSYLTRANSFERASE WBBK-RELATED"/>
    <property type="match status" value="1"/>
</dbReference>
<organism evidence="3 4">
    <name type="scientific">Bacteroides fragilis</name>
    <dbReference type="NCBI Taxonomy" id="817"/>
    <lineage>
        <taxon>Bacteria</taxon>
        <taxon>Pseudomonadati</taxon>
        <taxon>Bacteroidota</taxon>
        <taxon>Bacteroidia</taxon>
        <taxon>Bacteroidales</taxon>
        <taxon>Bacteroidaceae</taxon>
        <taxon>Bacteroides</taxon>
    </lineage>
</organism>
<evidence type="ECO:0000259" key="2">
    <source>
        <dbReference type="Pfam" id="PF00534"/>
    </source>
</evidence>